<evidence type="ECO:0000313" key="4">
    <source>
        <dbReference type="Proteomes" id="UP001189429"/>
    </source>
</evidence>
<feature type="region of interest" description="Disordered" evidence="1">
    <location>
        <begin position="517"/>
        <end position="539"/>
    </location>
</feature>
<gene>
    <name evidence="3" type="ORF">PCOR1329_LOCUS47040</name>
    <name evidence="2" type="ORF">PCOR1329_LOCUS4902</name>
</gene>
<proteinExistence type="predicted"/>
<protein>
    <submittedName>
        <fullName evidence="2">Uncharacterized protein</fullName>
    </submittedName>
</protein>
<keyword evidence="4" id="KW-1185">Reference proteome</keyword>
<organism evidence="2 4">
    <name type="scientific">Prorocentrum cordatum</name>
    <dbReference type="NCBI Taxonomy" id="2364126"/>
    <lineage>
        <taxon>Eukaryota</taxon>
        <taxon>Sar</taxon>
        <taxon>Alveolata</taxon>
        <taxon>Dinophyceae</taxon>
        <taxon>Prorocentrales</taxon>
        <taxon>Prorocentraceae</taxon>
        <taxon>Prorocentrum</taxon>
    </lineage>
</organism>
<comment type="caution">
    <text evidence="2">The sequence shown here is derived from an EMBL/GenBank/DDBJ whole genome shotgun (WGS) entry which is preliminary data.</text>
</comment>
<evidence type="ECO:0000256" key="1">
    <source>
        <dbReference type="SAM" id="MobiDB-lite"/>
    </source>
</evidence>
<feature type="non-terminal residue" evidence="2">
    <location>
        <position position="1"/>
    </location>
</feature>
<evidence type="ECO:0000313" key="2">
    <source>
        <dbReference type="EMBL" id="CAK0795167.1"/>
    </source>
</evidence>
<feature type="region of interest" description="Disordered" evidence="1">
    <location>
        <begin position="1"/>
        <end position="31"/>
    </location>
</feature>
<feature type="compositionally biased region" description="Low complexity" evidence="1">
    <location>
        <begin position="1"/>
        <end position="20"/>
    </location>
</feature>
<reference evidence="2" key="1">
    <citation type="submission" date="2023-10" db="EMBL/GenBank/DDBJ databases">
        <authorList>
            <person name="Chen Y."/>
            <person name="Shah S."/>
            <person name="Dougan E. K."/>
            <person name="Thang M."/>
            <person name="Chan C."/>
        </authorList>
    </citation>
    <scope>NUCLEOTIDE SEQUENCE [LARGE SCALE GENOMIC DNA]</scope>
</reference>
<dbReference type="EMBL" id="CAUYUJ010015661">
    <property type="protein sequence ID" value="CAK0856750.1"/>
    <property type="molecule type" value="Genomic_DNA"/>
</dbReference>
<evidence type="ECO:0000313" key="3">
    <source>
        <dbReference type="EMBL" id="CAK0856750.1"/>
    </source>
</evidence>
<accession>A0ABN9PTK9</accession>
<sequence>GLEASSSSGPCMPSAAAAAASGGGGPPAHVDVDDIDVDGIKKAQDTEVPMDLLLWSDRVHLRMVGNNKWMLRSIETYEFHEFEAEAAELVHSDDNTSIAVVKVDGSADVIDLDNLFKWRLYRAKGSWEYFAKATVVYPTHTKTIQKSVDDMFSDHRKGKVNVAVGSGNGETQFKMFIFKLHRQGGQRIWWDHMSVHKYLKIKSYKGIPSRWWGRVGHKWDGSFLQNFGFGSMIYGKVVAPHAVKKMMLPFRTRCLDSSSLSTAGLVFAVARCAYLSPEAGGFKEESSTRAATELMDAFIGTFLRNCQVEGKAPAITLYLVADWAPPWPFPTETGTPQVNLGVHRDGIDVKPLHSLANVSGRTSIVTKYFRMVESVAGSSDQDVMLVSWENLFSNTVSKRSSKFFSQIVYGLAMAAEAMVLRGITNKDVVDTLSPINVCTSTMQDMDRHEVDYFLAKYVACAKDTFKSPMFLNVAIDKGNPGNLPLYGSVFTLPSGVAVVGPPQVASGAGALEWASGKDIRSARPGGKKSETTGGDAGTMRANRHRAWPQRGRHQKGQSWRPAVLHRAAAASWCTALDNAMKHVTETDDLSYLRPDASDKWRDANWRNWPHMSLPMDLGPDGMAGCNALLYKWKLNLTRIDEFSHGSNNDLKVYLKEIGMWDLAILLFIHFNVPFGPDKEDGRYRHLECVDTMRKIYDEETYRSVPCFQHYCNNIVQEMKRDGYEFTGDEPDAAVAWNFMKEENGFIPLGMRSNFCRFCDAADGFDRNYKYWWRRTFERTCVALEHDMLANAKLQKVAVKQAEVGGAIVEGGGATSSAKVTIDAKVLRSANANAVAISVLLTSCPRNRRTVACSFAPMHCVKKWQGKSVKEMKTAEATQVWMTNQIRGDFMDHVISIVNGLLDAHSMEGCDFILNMRAIKDADPGEVGVEGDFAELYGMAHLSLATARMRRCLFLFGWPLKMQRVLADPETGVNTAREFKRDLDVFNEYCAYKGDQSARCVVVKRSVFGLTATKQITLAFRELGFNAPHQAIKDIMKGRSTGIMNAIPVEKIIGAQKKCSRFKACKKFRRPATAMHTAICCGVIDKQLKFTALEADTPLQDKTASLPLEAFKPVKRSASIAFGDIVSTAQKTDYYSPGPTLANTPVADLKMVSDAKAKGGFGHVTDAWLGGIFKLKHKFVFSSPHHGGDAWWHLALHHWPTSGVLCWPGKLVTVEGSPNFYFEFALDLQEPAHVGVFDWADFKVREISFKSWAWQGRNMPQGWVDANKPGVRIFATGSVTNIQKLASTNCFWNISSSDLGSIASYLKIPIPEGASLFSKLLICSLLGITSEAAMKFLCARWSCDENDLEFAQELMEVEAAIEVLDQHDHDTVKQQMHAVETSVKAHEEFTEEFEAKLLELARAKAGGKKPKVGAGKTEKIPTTLTQKEAKKYLPPGASIWRGFSRGEWMGHMPPYRRVSAPWSKHTEAGAMRVALKKVWIQYLAKEVKDRSHCPWPELFE</sequence>
<dbReference type="Proteomes" id="UP001189429">
    <property type="component" value="Unassembled WGS sequence"/>
</dbReference>
<dbReference type="EMBL" id="CAUYUJ010001276">
    <property type="protein sequence ID" value="CAK0795167.1"/>
    <property type="molecule type" value="Genomic_DNA"/>
</dbReference>
<name>A0ABN9PTK9_9DINO</name>